<dbReference type="Pfam" id="PF13475">
    <property type="entry name" value="DUF4116"/>
    <property type="match status" value="2"/>
</dbReference>
<keyword evidence="3" id="KW-1185">Reference proteome</keyword>
<protein>
    <submittedName>
        <fullName evidence="2">Predicted protein</fullName>
    </submittedName>
</protein>
<gene>
    <name evidence="2" type="ORF">NAEGRDRAFT_75665</name>
</gene>
<feature type="domain" description="DUF4116" evidence="1">
    <location>
        <begin position="140"/>
        <end position="187"/>
    </location>
</feature>
<name>D2W2P8_NAEGR</name>
<reference evidence="2 3" key="1">
    <citation type="journal article" date="2010" name="Cell">
        <title>The genome of Naegleria gruberi illuminates early eukaryotic versatility.</title>
        <authorList>
            <person name="Fritz-Laylin L.K."/>
            <person name="Prochnik S.E."/>
            <person name="Ginger M.L."/>
            <person name="Dacks J.B."/>
            <person name="Carpenter M.L."/>
            <person name="Field M.C."/>
            <person name="Kuo A."/>
            <person name="Paredez A."/>
            <person name="Chapman J."/>
            <person name="Pham J."/>
            <person name="Shu S."/>
            <person name="Neupane R."/>
            <person name="Cipriano M."/>
            <person name="Mancuso J."/>
            <person name="Tu H."/>
            <person name="Salamov A."/>
            <person name="Lindquist E."/>
            <person name="Shapiro H."/>
            <person name="Lucas S."/>
            <person name="Grigoriev I.V."/>
            <person name="Cande W.Z."/>
            <person name="Fulton C."/>
            <person name="Rokhsar D.S."/>
            <person name="Dawson S.C."/>
        </authorList>
    </citation>
    <scope>NUCLEOTIDE SEQUENCE [LARGE SCALE GENOMIC DNA]</scope>
    <source>
        <strain evidence="2 3">NEG-M</strain>
    </source>
</reference>
<organism evidence="3">
    <name type="scientific">Naegleria gruberi</name>
    <name type="common">Amoeba</name>
    <dbReference type="NCBI Taxonomy" id="5762"/>
    <lineage>
        <taxon>Eukaryota</taxon>
        <taxon>Discoba</taxon>
        <taxon>Heterolobosea</taxon>
        <taxon>Tetramitia</taxon>
        <taxon>Eutetramitia</taxon>
        <taxon>Vahlkampfiidae</taxon>
        <taxon>Naegleria</taxon>
    </lineage>
</organism>
<dbReference type="Proteomes" id="UP000006671">
    <property type="component" value="Unassembled WGS sequence"/>
</dbReference>
<dbReference type="RefSeq" id="XP_002669400.1">
    <property type="nucleotide sequence ID" value="XM_002669354.1"/>
</dbReference>
<dbReference type="VEuPathDB" id="AmoebaDB:NAEGRDRAFT_75665"/>
<evidence type="ECO:0000259" key="1">
    <source>
        <dbReference type="Pfam" id="PF13475"/>
    </source>
</evidence>
<dbReference type="KEGG" id="ngr:NAEGRDRAFT_75665"/>
<evidence type="ECO:0000313" key="3">
    <source>
        <dbReference type="Proteomes" id="UP000006671"/>
    </source>
</evidence>
<sequence length="468" mass="54108">MKHKLSTARKSKRKFLENRMNIAFGYIPIEFYKDREYVLASIKKNGSHCLYDIHPEAFSDREILFEMLKSLKNDNFASVPIDNEILKPFANDREIVKLLIHLDSSFFDNQKFKFDREMALLACISCSDNCFGISTEFMEDEEFVLSAIEENYSVFNTTSDKLKNDKAFIRKALKRNGKVIYELSDELMGDEELIKIAIEQNPMVFEAIYENESINCGADVIKMAVEKNGQLLQFVTEDLENFDRIAVKQNPLALDYASDQLKNDRDSVLEAVKKDGSCFVYASEELRSNSSFVQEVIDNCAIPKESNEMHHVLLLILKEKGYCPTSVYEALRNIDKELALRIVSIHGEMICIMVDWQNDRDVLLTAFETCTSSTGRKRICSNIYITDKELIYEIFVKYSTDIIGQIYELDVELLRRLLQIDGSAFRLMDGKFKDEPILIEEAWKQSGYVDGPSDELYTKRMEYAYPEL</sequence>
<dbReference type="InParanoid" id="D2W2P8"/>
<accession>D2W2P8</accession>
<proteinExistence type="predicted"/>
<feature type="domain" description="DUF4116" evidence="1">
    <location>
        <begin position="246"/>
        <end position="287"/>
    </location>
</feature>
<dbReference type="GeneID" id="8860743"/>
<evidence type="ECO:0000313" key="2">
    <source>
        <dbReference type="EMBL" id="EFC36656.1"/>
    </source>
</evidence>
<dbReference type="AlphaFoldDB" id="D2W2P8"/>
<dbReference type="InterPro" id="IPR025197">
    <property type="entry name" value="DUF4116"/>
</dbReference>
<dbReference type="EMBL" id="GG738927">
    <property type="protein sequence ID" value="EFC36656.1"/>
    <property type="molecule type" value="Genomic_DNA"/>
</dbReference>